<protein>
    <recommendedName>
        <fullName evidence="1">FBD domain-containing protein</fullName>
    </recommendedName>
</protein>
<dbReference type="EnsemblPlants" id="Bo2g165600.1">
    <property type="protein sequence ID" value="Bo2g165600.1"/>
    <property type="gene ID" value="Bo2g165600"/>
</dbReference>
<evidence type="ECO:0000313" key="2">
    <source>
        <dbReference type="EnsemblPlants" id="Bo2g165600.1"/>
    </source>
</evidence>
<feature type="domain" description="FBD" evidence="1">
    <location>
        <begin position="94"/>
        <end position="164"/>
    </location>
</feature>
<accession>A0A0D3AYI0</accession>
<evidence type="ECO:0000313" key="3">
    <source>
        <dbReference type="Proteomes" id="UP000032141"/>
    </source>
</evidence>
<keyword evidence="3" id="KW-1185">Reference proteome</keyword>
<dbReference type="Pfam" id="PF08387">
    <property type="entry name" value="FBD"/>
    <property type="match status" value="1"/>
</dbReference>
<reference evidence="2" key="2">
    <citation type="submission" date="2015-03" db="UniProtKB">
        <authorList>
            <consortium name="EnsemblPlants"/>
        </authorList>
    </citation>
    <scope>IDENTIFICATION</scope>
</reference>
<dbReference type="SMART" id="SM00579">
    <property type="entry name" value="FBD"/>
    <property type="match status" value="1"/>
</dbReference>
<name>A0A0D3AYI0_BRAOL</name>
<dbReference type="Proteomes" id="UP000032141">
    <property type="component" value="Chromosome C2"/>
</dbReference>
<dbReference type="PANTHER" id="PTHR31900:SF28">
    <property type="entry name" value="FBD DOMAIN-CONTAINING PROTEIN"/>
    <property type="match status" value="1"/>
</dbReference>
<evidence type="ECO:0000259" key="1">
    <source>
        <dbReference type="SMART" id="SM00579"/>
    </source>
</evidence>
<sequence length="164" mass="18903">MSILTRYLPGQEIYEEPAIITQDQSHLPSGLHYLWRFVVNQLEHLELCVGTNCASSLLVRLLEGSPNLRGLDLFEMDHKCGYIAWWNQPNTVRKCITSSLQTFSWSGYYGIPQDKDIVVYILTNACQLKTVTISSDNIYTPKYEMIKELSLSYRASTTRRLIFD</sequence>
<dbReference type="Gramene" id="Bo2g165600.1">
    <property type="protein sequence ID" value="Bo2g165600.1"/>
    <property type="gene ID" value="Bo2g165600"/>
</dbReference>
<dbReference type="PANTHER" id="PTHR31900">
    <property type="entry name" value="F-BOX/RNI SUPERFAMILY PROTEIN-RELATED"/>
    <property type="match status" value="1"/>
</dbReference>
<dbReference type="HOGENOM" id="CLU_010721_11_2_1"/>
<dbReference type="InterPro" id="IPR006566">
    <property type="entry name" value="FBD"/>
</dbReference>
<reference evidence="2 3" key="1">
    <citation type="journal article" date="2014" name="Genome Biol.">
        <title>Transcriptome and methylome profiling reveals relics of genome dominance in the mesopolyploid Brassica oleracea.</title>
        <authorList>
            <person name="Parkin I.A."/>
            <person name="Koh C."/>
            <person name="Tang H."/>
            <person name="Robinson S.J."/>
            <person name="Kagale S."/>
            <person name="Clarke W.E."/>
            <person name="Town C.D."/>
            <person name="Nixon J."/>
            <person name="Krishnakumar V."/>
            <person name="Bidwell S.L."/>
            <person name="Denoeud F."/>
            <person name="Belcram H."/>
            <person name="Links M.G."/>
            <person name="Just J."/>
            <person name="Clarke C."/>
            <person name="Bender T."/>
            <person name="Huebert T."/>
            <person name="Mason A.S."/>
            <person name="Pires J.C."/>
            <person name="Barker G."/>
            <person name="Moore J."/>
            <person name="Walley P.G."/>
            <person name="Manoli S."/>
            <person name="Batley J."/>
            <person name="Edwards D."/>
            <person name="Nelson M.N."/>
            <person name="Wang X."/>
            <person name="Paterson A.H."/>
            <person name="King G."/>
            <person name="Bancroft I."/>
            <person name="Chalhoub B."/>
            <person name="Sharpe A.G."/>
        </authorList>
    </citation>
    <scope>NUCLEOTIDE SEQUENCE</scope>
    <source>
        <strain evidence="2 3">cv. TO1000</strain>
    </source>
</reference>
<dbReference type="InterPro" id="IPR050232">
    <property type="entry name" value="FBL13/AtMIF1-like"/>
</dbReference>
<dbReference type="AlphaFoldDB" id="A0A0D3AYI0"/>
<dbReference type="OMA" id="RNEMVCW"/>
<organism evidence="2 3">
    <name type="scientific">Brassica oleracea var. oleracea</name>
    <dbReference type="NCBI Taxonomy" id="109376"/>
    <lineage>
        <taxon>Eukaryota</taxon>
        <taxon>Viridiplantae</taxon>
        <taxon>Streptophyta</taxon>
        <taxon>Embryophyta</taxon>
        <taxon>Tracheophyta</taxon>
        <taxon>Spermatophyta</taxon>
        <taxon>Magnoliopsida</taxon>
        <taxon>eudicotyledons</taxon>
        <taxon>Gunneridae</taxon>
        <taxon>Pentapetalae</taxon>
        <taxon>rosids</taxon>
        <taxon>malvids</taxon>
        <taxon>Brassicales</taxon>
        <taxon>Brassicaceae</taxon>
        <taxon>Brassiceae</taxon>
        <taxon>Brassica</taxon>
    </lineage>
</organism>
<proteinExistence type="predicted"/>